<sequence length="183" mass="20316">MPSVSVKDVNQQYFVKKFAQFLKKSGKVKQPEWTDIVKTGKFKELAPFDPDWYYVRVAATARHIYVRSPVGVGSLRKVFGGRERRGTKPSHFCRSSGSVARKTLQTLESLKLVEKTANGGRVLTFQGQRDLDRIAAQIRNAKKSKKAKKPKVIKISAAKPAAPKVAPKAATKPAPAKKQKAKK</sequence>
<dbReference type="Gene3D" id="1.10.10.10">
    <property type="entry name" value="Winged helix-like DNA-binding domain superfamily/Winged helix DNA-binding domain"/>
    <property type="match status" value="1"/>
</dbReference>
<evidence type="ECO:0000256" key="1">
    <source>
        <dbReference type="ARBA" id="ARBA00010014"/>
    </source>
</evidence>
<evidence type="ECO:0000313" key="5">
    <source>
        <dbReference type="EMBL" id="LAC19705.1"/>
    </source>
</evidence>
<comment type="similarity">
    <text evidence="1">Belongs to the eukaryotic ribosomal protein eS19 family.</text>
</comment>
<protein>
    <submittedName>
        <fullName evidence="5">40S ribosomal protein S19-like</fullName>
    </submittedName>
</protein>
<dbReference type="GO" id="GO:0003735">
    <property type="term" value="F:structural constituent of ribosome"/>
    <property type="evidence" value="ECO:0007669"/>
    <property type="project" value="InterPro"/>
</dbReference>
<dbReference type="EMBL" id="IACT01000279">
    <property type="protein sequence ID" value="LAC19705.1"/>
    <property type="molecule type" value="mRNA"/>
</dbReference>
<keyword evidence="2 5" id="KW-0689">Ribosomal protein</keyword>
<dbReference type="InterPro" id="IPR036388">
    <property type="entry name" value="WH-like_DNA-bd_sf"/>
</dbReference>
<dbReference type="SMART" id="SM01413">
    <property type="entry name" value="Ribosomal_S19e"/>
    <property type="match status" value="1"/>
</dbReference>
<proteinExistence type="evidence at transcript level"/>
<dbReference type="SUPFAM" id="SSF46785">
    <property type="entry name" value="Winged helix' DNA-binding domain"/>
    <property type="match status" value="1"/>
</dbReference>
<feature type="compositionally biased region" description="Low complexity" evidence="4">
    <location>
        <begin position="153"/>
        <end position="174"/>
    </location>
</feature>
<evidence type="ECO:0000256" key="4">
    <source>
        <dbReference type="SAM" id="MobiDB-lite"/>
    </source>
</evidence>
<feature type="compositionally biased region" description="Basic residues" evidence="4">
    <location>
        <begin position="141"/>
        <end position="152"/>
    </location>
</feature>
<dbReference type="InterPro" id="IPR036390">
    <property type="entry name" value="WH_DNA-bd_sf"/>
</dbReference>
<name>A0A6A7FNU8_9CRUS</name>
<feature type="region of interest" description="Disordered" evidence="4">
    <location>
        <begin position="141"/>
        <end position="183"/>
    </location>
</feature>
<dbReference type="FunFam" id="1.10.10.10:FF:000118">
    <property type="entry name" value="40S ribosomal protein S19"/>
    <property type="match status" value="1"/>
</dbReference>
<organism evidence="5">
    <name type="scientific">Hirondellea gigas</name>
    <dbReference type="NCBI Taxonomy" id="1518452"/>
    <lineage>
        <taxon>Eukaryota</taxon>
        <taxon>Metazoa</taxon>
        <taxon>Ecdysozoa</taxon>
        <taxon>Arthropoda</taxon>
        <taxon>Crustacea</taxon>
        <taxon>Multicrustacea</taxon>
        <taxon>Malacostraca</taxon>
        <taxon>Eumalacostraca</taxon>
        <taxon>Peracarida</taxon>
        <taxon>Amphipoda</taxon>
        <taxon>Amphilochidea</taxon>
        <taxon>Lysianassida</taxon>
        <taxon>Lysianassidira</taxon>
        <taxon>Lysianassoidea</taxon>
        <taxon>Lysianassidae</taxon>
        <taxon>Hirondellea</taxon>
    </lineage>
</organism>
<evidence type="ECO:0000256" key="2">
    <source>
        <dbReference type="ARBA" id="ARBA00022980"/>
    </source>
</evidence>
<dbReference type="PANTHER" id="PTHR11710">
    <property type="entry name" value="40S RIBOSOMAL PROTEIN S19"/>
    <property type="match status" value="1"/>
</dbReference>
<dbReference type="GO" id="GO:0003723">
    <property type="term" value="F:RNA binding"/>
    <property type="evidence" value="ECO:0007669"/>
    <property type="project" value="TreeGrafter"/>
</dbReference>
<keyword evidence="3" id="KW-0687">Ribonucleoprotein</keyword>
<dbReference type="PANTHER" id="PTHR11710:SF0">
    <property type="entry name" value="40S RIBOSOMAL PROTEIN S19"/>
    <property type="match status" value="1"/>
</dbReference>
<accession>A0A6A7FNU8</accession>
<dbReference type="GO" id="GO:0022627">
    <property type="term" value="C:cytosolic small ribosomal subunit"/>
    <property type="evidence" value="ECO:0007669"/>
    <property type="project" value="TreeGrafter"/>
</dbReference>
<evidence type="ECO:0000256" key="3">
    <source>
        <dbReference type="ARBA" id="ARBA00023274"/>
    </source>
</evidence>
<dbReference type="GO" id="GO:0002181">
    <property type="term" value="P:cytoplasmic translation"/>
    <property type="evidence" value="ECO:0007669"/>
    <property type="project" value="UniProtKB-ARBA"/>
</dbReference>
<dbReference type="InterPro" id="IPR001266">
    <property type="entry name" value="Ribosomal_eS19"/>
</dbReference>
<dbReference type="AlphaFoldDB" id="A0A6A7FNU8"/>
<reference evidence="5" key="1">
    <citation type="submission" date="2017-11" db="EMBL/GenBank/DDBJ databases">
        <title>The sensing device of the deep-sea amphipod.</title>
        <authorList>
            <person name="Kobayashi H."/>
            <person name="Nagahama T."/>
            <person name="Arai W."/>
            <person name="Sasagawa Y."/>
            <person name="Umeda M."/>
            <person name="Hayashi T."/>
            <person name="Nikaido I."/>
            <person name="Watanabe H."/>
            <person name="Oguri K."/>
            <person name="Kitazato H."/>
            <person name="Fujioka K."/>
            <person name="Kido Y."/>
            <person name="Takami H."/>
        </authorList>
    </citation>
    <scope>NUCLEOTIDE SEQUENCE</scope>
    <source>
        <tissue evidence="5">Whole body</tissue>
    </source>
</reference>
<dbReference type="Pfam" id="PF01090">
    <property type="entry name" value="Ribosomal_S19e"/>
    <property type="match status" value="1"/>
</dbReference>
<dbReference type="GO" id="GO:0000028">
    <property type="term" value="P:ribosomal small subunit assembly"/>
    <property type="evidence" value="ECO:0007669"/>
    <property type="project" value="TreeGrafter"/>
</dbReference>